<feature type="chain" id="PRO_5039725677" evidence="2">
    <location>
        <begin position="23"/>
        <end position="107"/>
    </location>
</feature>
<dbReference type="Proteomes" id="UP000634530">
    <property type="component" value="Chromosome"/>
</dbReference>
<keyword evidence="2" id="KW-0732">Signal</keyword>
<dbReference type="KEGG" id="pvw:HU752_018315"/>
<dbReference type="EMBL" id="CP077093">
    <property type="protein sequence ID" value="QXI25921.1"/>
    <property type="molecule type" value="Genomic_DNA"/>
</dbReference>
<name>A0A9E6PGY7_9PSED</name>
<evidence type="ECO:0000313" key="4">
    <source>
        <dbReference type="Proteomes" id="UP000634530"/>
    </source>
</evidence>
<evidence type="ECO:0000256" key="1">
    <source>
        <dbReference type="SAM" id="MobiDB-lite"/>
    </source>
</evidence>
<dbReference type="AlphaFoldDB" id="A0A9E6PGY7"/>
<feature type="region of interest" description="Disordered" evidence="1">
    <location>
        <begin position="49"/>
        <end position="79"/>
    </location>
</feature>
<proteinExistence type="predicted"/>
<accession>A0A9E6PGY7</accession>
<organism evidence="3 4">
    <name type="scientific">Pseudomonas vanderleydeniana</name>
    <dbReference type="NCBI Taxonomy" id="2745495"/>
    <lineage>
        <taxon>Bacteria</taxon>
        <taxon>Pseudomonadati</taxon>
        <taxon>Pseudomonadota</taxon>
        <taxon>Gammaproteobacteria</taxon>
        <taxon>Pseudomonadales</taxon>
        <taxon>Pseudomonadaceae</taxon>
        <taxon>Pseudomonas</taxon>
    </lineage>
</organism>
<feature type="signal peptide" evidence="2">
    <location>
        <begin position="1"/>
        <end position="22"/>
    </location>
</feature>
<evidence type="ECO:0000256" key="2">
    <source>
        <dbReference type="SAM" id="SignalP"/>
    </source>
</evidence>
<protein>
    <submittedName>
        <fullName evidence="3">Uncharacterized protein</fullName>
    </submittedName>
</protein>
<reference evidence="3 4" key="2">
    <citation type="journal article" date="2021" name="Microorganisms">
        <title>The Ever-Expanding Pseudomonas Genus: Description of 43 New Species and Partition of the Pseudomonas putida Group.</title>
        <authorList>
            <person name="Girard L."/>
            <person name="Lood C."/>
            <person name="Hofte M."/>
            <person name="Vandamme P."/>
            <person name="Rokni-Zadeh H."/>
            <person name="van Noort V."/>
            <person name="Lavigne R."/>
            <person name="De Mot R."/>
        </authorList>
    </citation>
    <scope>NUCLEOTIDE SEQUENCE [LARGE SCALE GENOMIC DNA]</scope>
    <source>
        <strain evidence="3 4">RW8P3</strain>
    </source>
</reference>
<sequence length="107" mass="11288">MKALSRLSSVLLLAALPGLVHAAQGEPSGCVEVSVDGYKAPDYHCLSQQMSSPENTEAKRRNQAAMNPDITRKPANQAGLATPAATRIRMGNTFGSSVKPQRPVSGQ</sequence>
<reference evidence="3 4" key="1">
    <citation type="journal article" date="2020" name="Microorganisms">
        <title>Reliable Identification of Environmental Pseudomonas Isolates Using the rpoD Gene.</title>
        <authorList>
            <consortium name="The Broad Institute Genome Sequencing Platform"/>
            <person name="Girard L."/>
            <person name="Lood C."/>
            <person name="Rokni-Zadeh H."/>
            <person name="van Noort V."/>
            <person name="Lavigne R."/>
            <person name="De Mot R."/>
        </authorList>
    </citation>
    <scope>NUCLEOTIDE SEQUENCE [LARGE SCALE GENOMIC DNA]</scope>
    <source>
        <strain evidence="3 4">RW8P3</strain>
    </source>
</reference>
<evidence type="ECO:0000313" key="3">
    <source>
        <dbReference type="EMBL" id="QXI25921.1"/>
    </source>
</evidence>
<dbReference type="RefSeq" id="WP_186683503.1">
    <property type="nucleotide sequence ID" value="NZ_CP077093.1"/>
</dbReference>
<gene>
    <name evidence="3" type="ORF">HU752_018315</name>
</gene>
<keyword evidence="4" id="KW-1185">Reference proteome</keyword>